<dbReference type="InterPro" id="IPR004695">
    <property type="entry name" value="SLAC1/Mae1/Ssu1/TehA"/>
</dbReference>
<organism evidence="9 10">
    <name type="scientific">Aciduliprofundum boonei (strain DSM 19572 / T469)</name>
    <dbReference type="NCBI Taxonomy" id="439481"/>
    <lineage>
        <taxon>Archaea</taxon>
        <taxon>Methanobacteriati</taxon>
        <taxon>Thermoplasmatota</taxon>
        <taxon>DHVE2 group</taxon>
        <taxon>Candidatus Aciduliprofundum</taxon>
    </lineage>
</organism>
<evidence type="ECO:0000256" key="7">
    <source>
        <dbReference type="ARBA" id="ARBA00023136"/>
    </source>
</evidence>
<dbReference type="Proteomes" id="UP000001400">
    <property type="component" value="Chromosome"/>
</dbReference>
<evidence type="ECO:0000256" key="1">
    <source>
        <dbReference type="ARBA" id="ARBA00004651"/>
    </source>
</evidence>
<feature type="transmembrane region" description="Helical" evidence="8">
    <location>
        <begin position="310"/>
        <end position="332"/>
    </location>
</feature>
<dbReference type="GO" id="GO:0000319">
    <property type="term" value="F:sulfite transmembrane transporter activity"/>
    <property type="evidence" value="ECO:0007669"/>
    <property type="project" value="TreeGrafter"/>
</dbReference>
<feature type="transmembrane region" description="Helical" evidence="8">
    <location>
        <begin position="278"/>
        <end position="298"/>
    </location>
</feature>
<feature type="transmembrane region" description="Helical" evidence="8">
    <location>
        <begin position="84"/>
        <end position="102"/>
    </location>
</feature>
<dbReference type="Gene3D" id="1.50.10.150">
    <property type="entry name" value="Voltage-dependent anion channel"/>
    <property type="match status" value="1"/>
</dbReference>
<protein>
    <submittedName>
        <fullName evidence="9">C4-dicarboxylate transporter/malic acid transport protein</fullName>
    </submittedName>
</protein>
<name>D3TCD0_ACIB4</name>
<feature type="transmembrane region" description="Helical" evidence="8">
    <location>
        <begin position="241"/>
        <end position="266"/>
    </location>
</feature>
<evidence type="ECO:0000313" key="10">
    <source>
        <dbReference type="Proteomes" id="UP000001400"/>
    </source>
</evidence>
<feature type="transmembrane region" description="Helical" evidence="8">
    <location>
        <begin position="184"/>
        <end position="203"/>
    </location>
</feature>
<keyword evidence="7 8" id="KW-0472">Membrane</keyword>
<keyword evidence="6 8" id="KW-1133">Transmembrane helix</keyword>
<gene>
    <name evidence="9" type="ordered locus">Aboo_0404</name>
</gene>
<dbReference type="GeneID" id="8827347"/>
<dbReference type="InterPro" id="IPR038665">
    <property type="entry name" value="Voltage-dep_anion_channel_sf"/>
</dbReference>
<dbReference type="Pfam" id="PF03595">
    <property type="entry name" value="SLAC1"/>
    <property type="match status" value="1"/>
</dbReference>
<dbReference type="GO" id="GO:0005886">
    <property type="term" value="C:plasma membrane"/>
    <property type="evidence" value="ECO:0007669"/>
    <property type="project" value="UniProtKB-SubCell"/>
</dbReference>
<evidence type="ECO:0000256" key="3">
    <source>
        <dbReference type="ARBA" id="ARBA00022448"/>
    </source>
</evidence>
<dbReference type="HOGENOM" id="CLU_030057_6_4_2"/>
<comment type="similarity">
    <text evidence="2">Belongs to the tellurite-resistance/dicarboxylate transporter (TDT) family.</text>
</comment>
<proteinExistence type="inferred from homology"/>
<feature type="transmembrane region" description="Helical" evidence="8">
    <location>
        <begin position="108"/>
        <end position="133"/>
    </location>
</feature>
<dbReference type="EMBL" id="CP001941">
    <property type="protein sequence ID" value="ADD08215.1"/>
    <property type="molecule type" value="Genomic_DNA"/>
</dbReference>
<accession>D3TCD0</accession>
<feature type="transmembrane region" description="Helical" evidence="8">
    <location>
        <begin position="12"/>
        <end position="32"/>
    </location>
</feature>
<evidence type="ECO:0000256" key="6">
    <source>
        <dbReference type="ARBA" id="ARBA00022989"/>
    </source>
</evidence>
<evidence type="ECO:0000256" key="4">
    <source>
        <dbReference type="ARBA" id="ARBA00022475"/>
    </source>
</evidence>
<evidence type="ECO:0000313" key="9">
    <source>
        <dbReference type="EMBL" id="ADD08215.1"/>
    </source>
</evidence>
<sequence>MSSFSEHIKNFSPSWFATVMGTGVFATSTYLLSFGNPIMLTLAHFITVLNFLMFFVILVPWTARWIFYPKNALADFLHPIRSNFYVTFGVGMLALSTNFFVVEKIPSVGLAFWIAGTIEVMINAFVYMFFVFLNRRIKLEDINPSMFIMTTGLFLIWGAGRAAIPYMRDIGLETLNITFDFTFGTAFFLYIGFQTIWLHRYILSEPLKSSQMPLFWINLGPIGAALSALLSPPVIVEFKYIALFFASLFWGYGIWWFILSVATTIYYAKRISMPYKTVWWAFTFPLGAYIIGTYYYAQQKNYTTLIYFDIAIYIMLFILWTITAALTLYHIIKGGIREKENLD</sequence>
<dbReference type="PANTHER" id="PTHR31686">
    <property type="match status" value="1"/>
</dbReference>
<dbReference type="KEGG" id="abi:Aboo_0404"/>
<keyword evidence="3" id="KW-0813">Transport</keyword>
<evidence type="ECO:0000256" key="5">
    <source>
        <dbReference type="ARBA" id="ARBA00022692"/>
    </source>
</evidence>
<comment type="subcellular location">
    <subcellularLocation>
        <location evidence="1">Cell membrane</location>
        <topology evidence="1">Multi-pass membrane protein</topology>
    </subcellularLocation>
</comment>
<keyword evidence="5 8" id="KW-0812">Transmembrane</keyword>
<dbReference type="InterPro" id="IPR051629">
    <property type="entry name" value="Sulfite_efflux_TDT"/>
</dbReference>
<reference evidence="9" key="1">
    <citation type="submission" date="2010-02" db="EMBL/GenBank/DDBJ databases">
        <title>Complete sequence of Aciduliprofundum boonei T469.</title>
        <authorList>
            <consortium name="US DOE Joint Genome Institute"/>
            <person name="Lucas S."/>
            <person name="Copeland A."/>
            <person name="Lapidus A."/>
            <person name="Cheng J.-F."/>
            <person name="Bruce D."/>
            <person name="Goodwin L."/>
            <person name="Pitluck S."/>
            <person name="Saunders E."/>
            <person name="Detter J.C."/>
            <person name="Han C."/>
            <person name="Tapia R."/>
            <person name="Land M."/>
            <person name="Hauser L."/>
            <person name="Kyrpides N."/>
            <person name="Mikhailova N."/>
            <person name="Flores G."/>
            <person name="Reysenbach A.-L."/>
            <person name="Woyke T."/>
        </authorList>
    </citation>
    <scope>NUCLEOTIDE SEQUENCE</scope>
    <source>
        <strain evidence="9">T469</strain>
    </source>
</reference>
<dbReference type="CDD" id="cd09321">
    <property type="entry name" value="TDT_like_3"/>
    <property type="match status" value="1"/>
</dbReference>
<dbReference type="AlphaFoldDB" id="D3TCD0"/>
<evidence type="ECO:0000256" key="2">
    <source>
        <dbReference type="ARBA" id="ARBA00008566"/>
    </source>
</evidence>
<feature type="transmembrane region" description="Helical" evidence="8">
    <location>
        <begin position="215"/>
        <end position="235"/>
    </location>
</feature>
<keyword evidence="4" id="KW-1003">Cell membrane</keyword>
<evidence type="ECO:0000256" key="8">
    <source>
        <dbReference type="SAM" id="Phobius"/>
    </source>
</evidence>
<feature type="transmembrane region" description="Helical" evidence="8">
    <location>
        <begin position="145"/>
        <end position="164"/>
    </location>
</feature>
<feature type="transmembrane region" description="Helical" evidence="8">
    <location>
        <begin position="38"/>
        <end position="63"/>
    </location>
</feature>
<dbReference type="PANTHER" id="PTHR31686:SF1">
    <property type="entry name" value="SULFITE EFFLUX PUMP SSU1"/>
    <property type="match status" value="1"/>
</dbReference>
<dbReference type="RefSeq" id="WP_012997125.1">
    <property type="nucleotide sequence ID" value="NC_013926.1"/>
</dbReference>
<keyword evidence="10" id="KW-1185">Reference proteome</keyword>